<dbReference type="OrthoDB" id="9779761at2"/>
<dbReference type="Pfam" id="PF01844">
    <property type="entry name" value="HNH"/>
    <property type="match status" value="1"/>
</dbReference>
<dbReference type="InterPro" id="IPR021961">
    <property type="entry name" value="McrB_DNA-bd"/>
</dbReference>
<accession>A0A1Y1SYQ9</accession>
<reference evidence="3 4" key="1">
    <citation type="submission" date="2013-04" db="EMBL/GenBank/DDBJ databases">
        <title>Zunongwangia sp. 22II14-10F7 Genome Sequencing.</title>
        <authorList>
            <person name="Lai Q."/>
            <person name="Shao Z."/>
        </authorList>
    </citation>
    <scope>NUCLEOTIDE SEQUENCE [LARGE SCALE GENOMIC DNA]</scope>
    <source>
        <strain evidence="3 4">22II14-10F7</strain>
    </source>
</reference>
<organism evidence="3 4">
    <name type="scientific">Zunongwangia atlantica 22II14-10F7</name>
    <dbReference type="NCBI Taxonomy" id="1185767"/>
    <lineage>
        <taxon>Bacteria</taxon>
        <taxon>Pseudomonadati</taxon>
        <taxon>Bacteroidota</taxon>
        <taxon>Flavobacteriia</taxon>
        <taxon>Flavobacteriales</taxon>
        <taxon>Flavobacteriaceae</taxon>
        <taxon>Zunongwangia</taxon>
    </lineage>
</organism>
<proteinExistence type="predicted"/>
<name>A0A1Y1SYQ9_9FLAO</name>
<dbReference type="STRING" id="1185767.IIF7_20324"/>
<keyword evidence="4" id="KW-1185">Reference proteome</keyword>
<dbReference type="Gene3D" id="1.10.30.50">
    <property type="match status" value="1"/>
</dbReference>
<dbReference type="CDD" id="cd00085">
    <property type="entry name" value="HNHc"/>
    <property type="match status" value="1"/>
</dbReference>
<evidence type="ECO:0000259" key="1">
    <source>
        <dbReference type="Pfam" id="PF01844"/>
    </source>
</evidence>
<dbReference type="AlphaFoldDB" id="A0A1Y1SYQ9"/>
<keyword evidence="3" id="KW-0255">Endonuclease</keyword>
<dbReference type="EMBL" id="ARYN01000044">
    <property type="protein sequence ID" value="ORL43534.1"/>
    <property type="molecule type" value="Genomic_DNA"/>
</dbReference>
<feature type="domain" description="HNH" evidence="1">
    <location>
        <begin position="228"/>
        <end position="284"/>
    </location>
</feature>
<sequence length="303" mass="35155">MQNILQEPIEDYLNEKSNNFGGNSLADKFRNQFPQQIEKIIIDKIRFKVIGSPGKGNWTECPWIAILDTLITETPQKGYYPVLLFRSDMTGVYLSLNQGVTDVIENYKREAKSVLKLRAEDFRAKLDIGKTNLVEKIQLHSSTKNAKHYEAGNIIAKFYSSDNLPNNEELRSDILKFLNYYENLTYSDTSFSEEPEYGFEKKQIRLHKRIERNSNISKKVKKIKGYQCEACSMNFRDKYGELGDKYIEAHHLIPISTLGIGKFRVDYKNDFAILCSNCHSMIHRLKDPSDLEQLKKIVLKNFT</sequence>
<feature type="domain" description="Type IV methyl-directed restriction enzyme EcoKMcrB subunit DNA-binding" evidence="2">
    <location>
        <begin position="10"/>
        <end position="184"/>
    </location>
</feature>
<protein>
    <submittedName>
        <fullName evidence="3">Putative restriction endonuclease</fullName>
    </submittedName>
</protein>
<dbReference type="GO" id="GO:0008270">
    <property type="term" value="F:zinc ion binding"/>
    <property type="evidence" value="ECO:0007669"/>
    <property type="project" value="InterPro"/>
</dbReference>
<keyword evidence="3" id="KW-0378">Hydrolase</keyword>
<dbReference type="GO" id="GO:0003676">
    <property type="term" value="F:nucleic acid binding"/>
    <property type="evidence" value="ECO:0007669"/>
    <property type="project" value="InterPro"/>
</dbReference>
<evidence type="ECO:0000313" key="3">
    <source>
        <dbReference type="EMBL" id="ORL43534.1"/>
    </source>
</evidence>
<dbReference type="Pfam" id="PF12102">
    <property type="entry name" value="MrcB_N"/>
    <property type="match status" value="1"/>
</dbReference>
<keyword evidence="3" id="KW-0540">Nuclease</keyword>
<evidence type="ECO:0000259" key="2">
    <source>
        <dbReference type="Pfam" id="PF12102"/>
    </source>
</evidence>
<evidence type="ECO:0000313" key="4">
    <source>
        <dbReference type="Proteomes" id="UP000192746"/>
    </source>
</evidence>
<gene>
    <name evidence="3" type="ORF">IIF7_20324</name>
</gene>
<dbReference type="RefSeq" id="WP_084843515.1">
    <property type="nucleotide sequence ID" value="NZ_ARYN01000044.1"/>
</dbReference>
<dbReference type="GO" id="GO:0004519">
    <property type="term" value="F:endonuclease activity"/>
    <property type="evidence" value="ECO:0007669"/>
    <property type="project" value="UniProtKB-KW"/>
</dbReference>
<dbReference type="Gene3D" id="3.30.920.90">
    <property type="match status" value="1"/>
</dbReference>
<dbReference type="InterPro" id="IPR003615">
    <property type="entry name" value="HNH_nuc"/>
</dbReference>
<comment type="caution">
    <text evidence="3">The sequence shown here is derived from an EMBL/GenBank/DDBJ whole genome shotgun (WGS) entry which is preliminary data.</text>
</comment>
<dbReference type="InterPro" id="IPR002711">
    <property type="entry name" value="HNH"/>
</dbReference>
<dbReference type="Proteomes" id="UP000192746">
    <property type="component" value="Unassembled WGS sequence"/>
</dbReference>